<dbReference type="PANTHER" id="PTHR47197:SF3">
    <property type="entry name" value="DIHYDRO-HEME D1 DEHYDROGENASE"/>
    <property type="match status" value="1"/>
</dbReference>
<dbReference type="InterPro" id="IPR007110">
    <property type="entry name" value="Ig-like_dom"/>
</dbReference>
<dbReference type="SMART" id="SM00320">
    <property type="entry name" value="WD40"/>
    <property type="match status" value="7"/>
</dbReference>
<reference evidence="4 5" key="1">
    <citation type="submission" date="2016-10" db="EMBL/GenBank/DDBJ databases">
        <authorList>
            <person name="de Groot N.N."/>
        </authorList>
    </citation>
    <scope>NUCLEOTIDE SEQUENCE [LARGE SCALE GENOMIC DNA]</scope>
    <source>
        <strain evidence="4 5">DSM 26130</strain>
    </source>
</reference>
<evidence type="ECO:0000313" key="4">
    <source>
        <dbReference type="EMBL" id="SFE33447.1"/>
    </source>
</evidence>
<dbReference type="Pfam" id="PF21783">
    <property type="entry name" value="YNCE"/>
    <property type="match status" value="3"/>
</dbReference>
<dbReference type="PROSITE" id="PS50194">
    <property type="entry name" value="FILAMIN_REPEAT"/>
    <property type="match status" value="1"/>
</dbReference>
<dbReference type="GO" id="GO:0007156">
    <property type="term" value="P:homophilic cell adhesion via plasma membrane adhesion molecules"/>
    <property type="evidence" value="ECO:0007669"/>
    <property type="project" value="InterPro"/>
</dbReference>
<evidence type="ECO:0000259" key="3">
    <source>
        <dbReference type="PROSITE" id="PS50835"/>
    </source>
</evidence>
<evidence type="ECO:0000256" key="1">
    <source>
        <dbReference type="ARBA" id="ARBA00022729"/>
    </source>
</evidence>
<dbReference type="InterPro" id="IPR019405">
    <property type="entry name" value="Lactonase_7-beta_prop"/>
</dbReference>
<keyword evidence="1" id="KW-0732">Signal</keyword>
<dbReference type="RefSeq" id="WP_093831230.1">
    <property type="nucleotide sequence ID" value="NZ_FOLQ01000012.1"/>
</dbReference>
<evidence type="ECO:0000259" key="2">
    <source>
        <dbReference type="PROSITE" id="PS50268"/>
    </source>
</evidence>
<dbReference type="Pfam" id="PF10282">
    <property type="entry name" value="Lactonase"/>
    <property type="match status" value="1"/>
</dbReference>
<dbReference type="Pfam" id="PF21959">
    <property type="entry name" value="DUF6923"/>
    <property type="match status" value="1"/>
</dbReference>
<dbReference type="InterPro" id="IPR013783">
    <property type="entry name" value="Ig-like_fold"/>
</dbReference>
<dbReference type="InterPro" id="IPR036179">
    <property type="entry name" value="Ig-like_dom_sf"/>
</dbReference>
<dbReference type="InterPro" id="IPR001680">
    <property type="entry name" value="WD40_rpt"/>
</dbReference>
<dbReference type="OrthoDB" id="642696at2"/>
<dbReference type="InterPro" id="IPR017868">
    <property type="entry name" value="Filamin/ABP280_repeat-like"/>
</dbReference>
<dbReference type="InterPro" id="IPR015919">
    <property type="entry name" value="Cadherin-like_sf"/>
</dbReference>
<dbReference type="Pfam" id="PF13927">
    <property type="entry name" value="Ig_3"/>
    <property type="match status" value="1"/>
</dbReference>
<accession>A0A1I1ZNZ7</accession>
<dbReference type="SMART" id="SM00409">
    <property type="entry name" value="IG"/>
    <property type="match status" value="2"/>
</dbReference>
<dbReference type="EMBL" id="FOLQ01000012">
    <property type="protein sequence ID" value="SFE33447.1"/>
    <property type="molecule type" value="Genomic_DNA"/>
</dbReference>
<dbReference type="PROSITE" id="PS50268">
    <property type="entry name" value="CADHERIN_2"/>
    <property type="match status" value="1"/>
</dbReference>
<dbReference type="Gene3D" id="2.60.40.60">
    <property type="entry name" value="Cadherins"/>
    <property type="match status" value="1"/>
</dbReference>
<dbReference type="InterPro" id="IPR015943">
    <property type="entry name" value="WD40/YVTN_repeat-like_dom_sf"/>
</dbReference>
<dbReference type="Proteomes" id="UP000198598">
    <property type="component" value="Unassembled WGS sequence"/>
</dbReference>
<dbReference type="CDD" id="cd05819">
    <property type="entry name" value="NHL"/>
    <property type="match status" value="1"/>
</dbReference>
<protein>
    <submittedName>
        <fullName evidence="4">40-residue YVTN family beta-propeller repeat-containing protein</fullName>
    </submittedName>
</protein>
<dbReference type="STRING" id="662367.SAMN05216167_112178"/>
<feature type="domain" description="Ig-like" evidence="3">
    <location>
        <begin position="1181"/>
        <end position="1264"/>
    </location>
</feature>
<dbReference type="Gene3D" id="2.130.10.10">
    <property type="entry name" value="YVTN repeat-like/Quinoprotein amine dehydrogenase"/>
    <property type="match status" value="6"/>
</dbReference>
<keyword evidence="5" id="KW-1185">Reference proteome</keyword>
<dbReference type="InterPro" id="IPR051200">
    <property type="entry name" value="Host-pathogen_enzymatic-act"/>
</dbReference>
<feature type="domain" description="Cadherin" evidence="2">
    <location>
        <begin position="1086"/>
        <end position="1189"/>
    </location>
</feature>
<dbReference type="InterPro" id="IPR011964">
    <property type="entry name" value="YVTN_b-propeller_repeat"/>
</dbReference>
<name>A0A1I1ZNZ7_9BACT</name>
<dbReference type="SUPFAM" id="SSF50974">
    <property type="entry name" value="Nitrous oxide reductase, N-terminal domain"/>
    <property type="match status" value="1"/>
</dbReference>
<proteinExistence type="predicted"/>
<dbReference type="InterPro" id="IPR048433">
    <property type="entry name" value="YNCE-like_beta-prop"/>
</dbReference>
<dbReference type="InterPro" id="IPR003599">
    <property type="entry name" value="Ig_sub"/>
</dbReference>
<dbReference type="InterPro" id="IPR011045">
    <property type="entry name" value="N2O_reductase_N"/>
</dbReference>
<dbReference type="InterPro" id="IPR054215">
    <property type="entry name" value="DUF6923"/>
</dbReference>
<dbReference type="GO" id="GO:0016020">
    <property type="term" value="C:membrane"/>
    <property type="evidence" value="ECO:0007669"/>
    <property type="project" value="InterPro"/>
</dbReference>
<dbReference type="SUPFAM" id="SSF63829">
    <property type="entry name" value="Calcium-dependent phosphotriesterase"/>
    <property type="match status" value="1"/>
</dbReference>
<sequence>MTTATGLPIRFLPYFSRFWVGLLLLSMMALPGWAQPACPEIRVNAVPSVVVCAGTTTQPIVFSGTGSGYRWTNSNPAIGPTDQGLNAIPAFTALNYTGAPLVALIQVTAIGPQGCQGQTRVFTITVNPMAKVDQPANQVVCAGKATAPVVFTGANIRPTIYSWTNSNPAIGLPASGTGDITSFTALNTTGSTQTATITLTPEQPSFAYVVNLVSANVSVINTATNEVVATIGVGRTPYGVSVSPDGTRVYVANRSSNNVSVINTATSQVVTINVGNLPYGVSVSPDGSRLYVANAGSNNVSVINTATNEVVATIGVGNTPIGVSVSPDGSRVYVSNSRSNNVSVINTATNEVVATIGVGRTPYGVSVSPDGSRVYVTNQFSNNVSVIDTATNEVVATIGVGSVPMGVSVSGDGSRLYVANAGSNNMSVINTATSQVVATIGVGNLPYGVSVSGDGSRVYVTNQGSDNVSVINTATNEVVATIGVEDYPTAFGNFIAPAGCNGQIQTFTITVNPLPRVNTPGNRGVCAGSAVVPITFSGNATAYTWTNSNPAIGLPASGTGNITSFTAINTTGSPQVATITVTPRGEGDCTGPAQTFTLTVEPTTRVDRPANQVVCAGSATQPVVFTGTATAYSWTNSNTTIGLAASGTGTIPSFTAINPAGSPQTAVITVVPQGGCDPQPQTFTFTVNPLARVDRPASQTVCVGSTTAPVAFTGTNSRPTIYTWTNSNPASGLPASGTGDIASFKALNTTGSAQTATITVTPEQPAFAYIANQGSGTVSVINTATNQVVSTIGVGSSPYGVSVSPDGSRVYVANQLSNNVSVINTATNQVVATIGVGVRPTGVSMSPDGSRVYVANQLSDNVSVINTATNEVVATIGVGESPIGVSVSLDGSRVYVANQNSDNMSVINTATSQVMATINVGHVPNGVSVSPDGSRVYVTNTGSNNVSVINTATSQVVATINVGRTPYGVSVSPDGSRVYVANRFSANVSVINTAASQVVATINVGSIPTGVSVSGDGSRVYVVNQNSDNVSVINTATSQVVATIGVGSRPFNLGEFFAPAGCAGQAQTFTLTVSPAPTGITLSQNTVAENQPVGTVVGALSTTDGGAGGPFSYSLVNTGTYPDNAAFSIGTGADAGKLLTNAGFDYETKASYVIRVATTNACGLSFETSLTLTVTDVTEGPLITSQPAAGSAVCVGSPVTAQVSVSGTGPFSYQWYKDNLTTPLVNQTTATLSLTGVQPGDAGSYSVVVSSAGGRVTSTPFSLTVNALPPASLTTSGPLSCTATRVTLTASGGETYRFSPGAEPVGSGPTAMVSAAGVYSVTVVNSLGCSAVASTTVSGDQTGPTAGLSPSGPLTCSTTSVTLTASGGSSYQFSPGATPLHEGNTATVSAAGVYSVTVVSANGCSAVASTTVVSDQTPSQVSILTSTTLLTEASPSATLTATATTGSSLVYSWSTGQTTSVISVSAAGTYSLTATGSNGCSATASVTISRQTPLASFSCASGVAYQVAGPPTGNSTLYRYEVNTGLRTTIAPLSVKANAIGFDAEGRLWGYDLNNQRVIQIGPTGQVNAYTIPQLPASGFNVGEVLPGGYLLLVGSNATRYYVVDVQPGRSTYLQLVDPTRNYARQTGPSYGSALTSALNSNDVAYNPATNRLVALTNPATGGNGARLVVMDPATGGVSYGPAVTGTDILAETGGYGGQFIGATGSLCVFANELGKFYQIDLSTGAATLLSSSTPAGNNDGASCPSSVLSYLISGTVVNDANGLSDNQLNGTGTNIDGALRVILYDNTTGQVVANTPVTADGTFSLGATPTHAYTLYLSSQSATVGQTARPAVRLPLSWTFVGEQLGRGPGSDGTPDGSLTLGEVNAPVPNVTFGVRLLPDLTPIMSVLPATVYGRSSFSVVVEVYERQGVATSGLIRVYIPKDPLVSLSFEPTATQVGGKGVQNSHWRVDGSSNADMYILSTTQELGAGGKTAIGLTGVLTPGNTKGRLSLTASLGGGSGGEVRIDNNSDADLLDYFQK</sequence>
<dbReference type="GO" id="GO:0005509">
    <property type="term" value="F:calcium ion binding"/>
    <property type="evidence" value="ECO:0007669"/>
    <property type="project" value="InterPro"/>
</dbReference>
<dbReference type="CDD" id="cd11304">
    <property type="entry name" value="Cadherin_repeat"/>
    <property type="match status" value="1"/>
</dbReference>
<dbReference type="SUPFAM" id="SSF48726">
    <property type="entry name" value="Immunoglobulin"/>
    <property type="match status" value="1"/>
</dbReference>
<dbReference type="SUPFAM" id="SSF49313">
    <property type="entry name" value="Cadherin-like"/>
    <property type="match status" value="1"/>
</dbReference>
<dbReference type="SUPFAM" id="SSF51004">
    <property type="entry name" value="C-terminal (heme d1) domain of cytochrome cd1-nitrite reductase"/>
    <property type="match status" value="1"/>
</dbReference>
<organism evidence="4 5">
    <name type="scientific">Spirosoma endophyticum</name>
    <dbReference type="NCBI Taxonomy" id="662367"/>
    <lineage>
        <taxon>Bacteria</taxon>
        <taxon>Pseudomonadati</taxon>
        <taxon>Bacteroidota</taxon>
        <taxon>Cytophagia</taxon>
        <taxon>Cytophagales</taxon>
        <taxon>Cytophagaceae</taxon>
        <taxon>Spirosoma</taxon>
    </lineage>
</organism>
<dbReference type="PROSITE" id="PS50835">
    <property type="entry name" value="IG_LIKE"/>
    <property type="match status" value="1"/>
</dbReference>
<dbReference type="InterPro" id="IPR011048">
    <property type="entry name" value="Haem_d1_sf"/>
</dbReference>
<dbReference type="InterPro" id="IPR002126">
    <property type="entry name" value="Cadherin-like_dom"/>
</dbReference>
<dbReference type="Gene3D" id="2.60.40.10">
    <property type="entry name" value="Immunoglobulins"/>
    <property type="match status" value="1"/>
</dbReference>
<dbReference type="NCBIfam" id="TIGR02276">
    <property type="entry name" value="beta_rpt_yvtn"/>
    <property type="match status" value="14"/>
</dbReference>
<evidence type="ECO:0000313" key="5">
    <source>
        <dbReference type="Proteomes" id="UP000198598"/>
    </source>
</evidence>
<dbReference type="PANTHER" id="PTHR47197">
    <property type="entry name" value="PROTEIN NIRF"/>
    <property type="match status" value="1"/>
</dbReference>
<gene>
    <name evidence="4" type="ORF">SAMN05216167_112178</name>
</gene>